<evidence type="ECO:0000313" key="2">
    <source>
        <dbReference type="Proteomes" id="UP000183192"/>
    </source>
</evidence>
<dbReference type="AlphaFoldDB" id="A0A1J4T535"/>
<comment type="caution">
    <text evidence="1">The sequence shown here is derived from an EMBL/GenBank/DDBJ whole genome shotgun (WGS) entry which is preliminary data.</text>
</comment>
<proteinExistence type="predicted"/>
<protein>
    <submittedName>
        <fullName evidence="1">Uncharacterized protein</fullName>
    </submittedName>
</protein>
<dbReference type="EMBL" id="MNUU01000074">
    <property type="protein sequence ID" value="OIO06600.1"/>
    <property type="molecule type" value="Genomic_DNA"/>
</dbReference>
<organism evidence="1 2">
    <name type="scientific">Candidatus Falkowbacteria bacterium CG1_02_37_44</name>
    <dbReference type="NCBI Taxonomy" id="1805146"/>
    <lineage>
        <taxon>Bacteria</taxon>
        <taxon>Candidatus Falkowiibacteriota</taxon>
    </lineage>
</organism>
<evidence type="ECO:0000313" key="1">
    <source>
        <dbReference type="EMBL" id="OIO06600.1"/>
    </source>
</evidence>
<gene>
    <name evidence="1" type="ORF">AUJ27_03860</name>
</gene>
<name>A0A1J4T535_9BACT</name>
<sequence>MTNKIYNDYLNLDIKEKYLKKVKDKEGAEAIINSYAKLIASQIAAIKKALADDDYIKMKELVLSLRALEKHLEKTKYKADIFKIPEEIYKEYNKIIINKDEMISGKKPAVEEKKETFKFAHGQIYFTYNIFGEIAYLEEPKIEHDYYEKLSGDENMADNFKEIIRKAGANEKNNLSEGLIIGAKQRSKLLSWYQELQQALLQDKKKQEADFITDKIKKIREDINNIYGRGKNIIIS</sequence>
<dbReference type="Proteomes" id="UP000183192">
    <property type="component" value="Unassembled WGS sequence"/>
</dbReference>
<accession>A0A1J4T535</accession>
<dbReference type="STRING" id="1805146.AUJ27_03860"/>
<reference evidence="1 2" key="1">
    <citation type="journal article" date="2016" name="Environ. Microbiol.">
        <title>Genomic resolution of a cold subsurface aquifer community provides metabolic insights for novel microbes adapted to high CO concentrations.</title>
        <authorList>
            <person name="Probst A.J."/>
            <person name="Castelle C.J."/>
            <person name="Singh A."/>
            <person name="Brown C.T."/>
            <person name="Anantharaman K."/>
            <person name="Sharon I."/>
            <person name="Hug L.A."/>
            <person name="Burstein D."/>
            <person name="Emerson J.B."/>
            <person name="Thomas B.C."/>
            <person name="Banfield J.F."/>
        </authorList>
    </citation>
    <scope>NUCLEOTIDE SEQUENCE [LARGE SCALE GENOMIC DNA]</scope>
    <source>
        <strain evidence="1">CG1_02_37_44</strain>
    </source>
</reference>